<feature type="region of interest" description="Disordered" evidence="1">
    <location>
        <begin position="1"/>
        <end position="22"/>
    </location>
</feature>
<accession>A0A8J7KZJ3</accession>
<dbReference type="InterPro" id="IPR007278">
    <property type="entry name" value="DUF397"/>
</dbReference>
<evidence type="ECO:0000259" key="2">
    <source>
        <dbReference type="Pfam" id="PF04149"/>
    </source>
</evidence>
<dbReference type="Proteomes" id="UP000622552">
    <property type="component" value="Unassembled WGS sequence"/>
</dbReference>
<gene>
    <name evidence="3" type="ORF">IW245_007346</name>
</gene>
<evidence type="ECO:0000313" key="3">
    <source>
        <dbReference type="EMBL" id="MBG6141152.1"/>
    </source>
</evidence>
<reference evidence="3" key="1">
    <citation type="submission" date="2020-11" db="EMBL/GenBank/DDBJ databases">
        <title>Sequencing the genomes of 1000 actinobacteria strains.</title>
        <authorList>
            <person name="Klenk H.-P."/>
        </authorList>
    </citation>
    <scope>NUCLEOTIDE SEQUENCE</scope>
    <source>
        <strain evidence="3">DSM 45356</strain>
    </source>
</reference>
<dbReference type="EMBL" id="JADOUF010000001">
    <property type="protein sequence ID" value="MBG6141152.1"/>
    <property type="molecule type" value="Genomic_DNA"/>
</dbReference>
<dbReference type="AlphaFoldDB" id="A0A8J7KZJ3"/>
<protein>
    <recommendedName>
        <fullName evidence="2">DUF397 domain-containing protein</fullName>
    </recommendedName>
</protein>
<comment type="caution">
    <text evidence="3">The sequence shown here is derived from an EMBL/GenBank/DDBJ whole genome shotgun (WGS) entry which is preliminary data.</text>
</comment>
<dbReference type="RefSeq" id="WP_197007614.1">
    <property type="nucleotide sequence ID" value="NZ_BONS01000054.1"/>
</dbReference>
<name>A0A8J7KZJ3_9ACTN</name>
<evidence type="ECO:0000256" key="1">
    <source>
        <dbReference type="SAM" id="MobiDB-lite"/>
    </source>
</evidence>
<keyword evidence="4" id="KW-1185">Reference proteome</keyword>
<dbReference type="Pfam" id="PF04149">
    <property type="entry name" value="DUF397"/>
    <property type="match status" value="1"/>
</dbReference>
<organism evidence="3 4">
    <name type="scientific">Longispora fulva</name>
    <dbReference type="NCBI Taxonomy" id="619741"/>
    <lineage>
        <taxon>Bacteria</taxon>
        <taxon>Bacillati</taxon>
        <taxon>Actinomycetota</taxon>
        <taxon>Actinomycetes</taxon>
        <taxon>Micromonosporales</taxon>
        <taxon>Micromonosporaceae</taxon>
        <taxon>Longispora</taxon>
    </lineage>
</organism>
<feature type="domain" description="DUF397" evidence="2">
    <location>
        <begin position="8"/>
        <end position="61"/>
    </location>
</feature>
<proteinExistence type="predicted"/>
<evidence type="ECO:0000313" key="4">
    <source>
        <dbReference type="Proteomes" id="UP000622552"/>
    </source>
</evidence>
<sequence>MNTSEFSGWRKSTRSTGQDNNCVEVADNIPGVVGVRDSTLPTGPALVFSSAEWAAFTESLKDQRGM</sequence>